<dbReference type="RefSeq" id="XP_005828698.1">
    <property type="nucleotide sequence ID" value="XM_005828641.1"/>
</dbReference>
<feature type="region of interest" description="Disordered" evidence="1">
    <location>
        <begin position="177"/>
        <end position="209"/>
    </location>
</feature>
<keyword evidence="4" id="KW-1185">Reference proteome</keyword>
<dbReference type="EMBL" id="JH993021">
    <property type="protein sequence ID" value="EKX41718.1"/>
    <property type="molecule type" value="Genomic_DNA"/>
</dbReference>
<reference evidence="4" key="2">
    <citation type="submission" date="2012-11" db="EMBL/GenBank/DDBJ databases">
        <authorList>
            <person name="Kuo A."/>
            <person name="Curtis B.A."/>
            <person name="Tanifuji G."/>
            <person name="Burki F."/>
            <person name="Gruber A."/>
            <person name="Irimia M."/>
            <person name="Maruyama S."/>
            <person name="Arias M.C."/>
            <person name="Ball S.G."/>
            <person name="Gile G.H."/>
            <person name="Hirakawa Y."/>
            <person name="Hopkins J.F."/>
            <person name="Rensing S.A."/>
            <person name="Schmutz J."/>
            <person name="Symeonidi A."/>
            <person name="Elias M."/>
            <person name="Eveleigh R.J."/>
            <person name="Herman E.K."/>
            <person name="Klute M.J."/>
            <person name="Nakayama T."/>
            <person name="Obornik M."/>
            <person name="Reyes-Prieto A."/>
            <person name="Armbrust E.V."/>
            <person name="Aves S.J."/>
            <person name="Beiko R.G."/>
            <person name="Coutinho P."/>
            <person name="Dacks J.B."/>
            <person name="Durnford D.G."/>
            <person name="Fast N.M."/>
            <person name="Green B.R."/>
            <person name="Grisdale C."/>
            <person name="Hempe F."/>
            <person name="Henrissat B."/>
            <person name="Hoppner M.P."/>
            <person name="Ishida K.-I."/>
            <person name="Kim E."/>
            <person name="Koreny L."/>
            <person name="Kroth P.G."/>
            <person name="Liu Y."/>
            <person name="Malik S.-B."/>
            <person name="Maier U.G."/>
            <person name="McRose D."/>
            <person name="Mock T."/>
            <person name="Neilson J.A."/>
            <person name="Onodera N.T."/>
            <person name="Poole A.M."/>
            <person name="Pritham E.J."/>
            <person name="Richards T.A."/>
            <person name="Rocap G."/>
            <person name="Roy S.W."/>
            <person name="Sarai C."/>
            <person name="Schaack S."/>
            <person name="Shirato S."/>
            <person name="Slamovits C.H."/>
            <person name="Spencer D.F."/>
            <person name="Suzuki S."/>
            <person name="Worden A.Z."/>
            <person name="Zauner S."/>
            <person name="Barry K."/>
            <person name="Bell C."/>
            <person name="Bharti A.K."/>
            <person name="Crow J.A."/>
            <person name="Grimwood J."/>
            <person name="Kramer R."/>
            <person name="Lindquist E."/>
            <person name="Lucas S."/>
            <person name="Salamov A."/>
            <person name="McFadden G.I."/>
            <person name="Lane C.E."/>
            <person name="Keeling P.J."/>
            <person name="Gray M.W."/>
            <person name="Grigoriev I.V."/>
            <person name="Archibald J.M."/>
        </authorList>
    </citation>
    <scope>NUCLEOTIDE SEQUENCE</scope>
    <source>
        <strain evidence="4">CCMP2712</strain>
    </source>
</reference>
<feature type="region of interest" description="Disordered" evidence="1">
    <location>
        <begin position="318"/>
        <end position="337"/>
    </location>
</feature>
<reference evidence="2 4" key="1">
    <citation type="journal article" date="2012" name="Nature">
        <title>Algal genomes reveal evolutionary mosaicism and the fate of nucleomorphs.</title>
        <authorList>
            <consortium name="DOE Joint Genome Institute"/>
            <person name="Curtis B.A."/>
            <person name="Tanifuji G."/>
            <person name="Burki F."/>
            <person name="Gruber A."/>
            <person name="Irimia M."/>
            <person name="Maruyama S."/>
            <person name="Arias M.C."/>
            <person name="Ball S.G."/>
            <person name="Gile G.H."/>
            <person name="Hirakawa Y."/>
            <person name="Hopkins J.F."/>
            <person name="Kuo A."/>
            <person name="Rensing S.A."/>
            <person name="Schmutz J."/>
            <person name="Symeonidi A."/>
            <person name="Elias M."/>
            <person name="Eveleigh R.J."/>
            <person name="Herman E.K."/>
            <person name="Klute M.J."/>
            <person name="Nakayama T."/>
            <person name="Obornik M."/>
            <person name="Reyes-Prieto A."/>
            <person name="Armbrust E.V."/>
            <person name="Aves S.J."/>
            <person name="Beiko R.G."/>
            <person name="Coutinho P."/>
            <person name="Dacks J.B."/>
            <person name="Durnford D.G."/>
            <person name="Fast N.M."/>
            <person name="Green B.R."/>
            <person name="Grisdale C.J."/>
            <person name="Hempel F."/>
            <person name="Henrissat B."/>
            <person name="Hoppner M.P."/>
            <person name="Ishida K."/>
            <person name="Kim E."/>
            <person name="Koreny L."/>
            <person name="Kroth P.G."/>
            <person name="Liu Y."/>
            <person name="Malik S.B."/>
            <person name="Maier U.G."/>
            <person name="McRose D."/>
            <person name="Mock T."/>
            <person name="Neilson J.A."/>
            <person name="Onodera N.T."/>
            <person name="Poole A.M."/>
            <person name="Pritham E.J."/>
            <person name="Richards T.A."/>
            <person name="Rocap G."/>
            <person name="Roy S.W."/>
            <person name="Sarai C."/>
            <person name="Schaack S."/>
            <person name="Shirato S."/>
            <person name="Slamovits C.H."/>
            <person name="Spencer D.F."/>
            <person name="Suzuki S."/>
            <person name="Worden A.Z."/>
            <person name="Zauner S."/>
            <person name="Barry K."/>
            <person name="Bell C."/>
            <person name="Bharti A.K."/>
            <person name="Crow J.A."/>
            <person name="Grimwood J."/>
            <person name="Kramer R."/>
            <person name="Lindquist E."/>
            <person name="Lucas S."/>
            <person name="Salamov A."/>
            <person name="McFadden G.I."/>
            <person name="Lane C.E."/>
            <person name="Keeling P.J."/>
            <person name="Gray M.W."/>
            <person name="Grigoriev I.V."/>
            <person name="Archibald J.M."/>
        </authorList>
    </citation>
    <scope>NUCLEOTIDE SEQUENCE</scope>
    <source>
        <strain evidence="2 4">CCMP2712</strain>
    </source>
</reference>
<evidence type="ECO:0000256" key="1">
    <source>
        <dbReference type="SAM" id="MobiDB-lite"/>
    </source>
</evidence>
<dbReference type="OrthoDB" id="10600547at2759"/>
<proteinExistence type="predicted"/>
<feature type="region of interest" description="Disordered" evidence="1">
    <location>
        <begin position="387"/>
        <end position="440"/>
    </location>
</feature>
<dbReference type="HOGENOM" id="CLU_291599_0_0_1"/>
<evidence type="ECO:0000313" key="3">
    <source>
        <dbReference type="EnsemblProtists" id="EKX41718"/>
    </source>
</evidence>
<accession>L1IZL7</accession>
<feature type="region of interest" description="Disordered" evidence="1">
    <location>
        <begin position="92"/>
        <end position="111"/>
    </location>
</feature>
<organism evidence="2">
    <name type="scientific">Guillardia theta (strain CCMP2712)</name>
    <name type="common">Cryptophyte</name>
    <dbReference type="NCBI Taxonomy" id="905079"/>
    <lineage>
        <taxon>Eukaryota</taxon>
        <taxon>Cryptophyceae</taxon>
        <taxon>Pyrenomonadales</taxon>
        <taxon>Geminigeraceae</taxon>
        <taxon>Guillardia</taxon>
    </lineage>
</organism>
<dbReference type="EnsemblProtists" id="EKX41718">
    <property type="protein sequence ID" value="EKX41718"/>
    <property type="gene ID" value="GUITHDRAFT_112134"/>
</dbReference>
<feature type="region of interest" description="Disordered" evidence="1">
    <location>
        <begin position="730"/>
        <end position="758"/>
    </location>
</feature>
<dbReference type="Proteomes" id="UP000011087">
    <property type="component" value="Unassembled WGS sequence"/>
</dbReference>
<dbReference type="GeneID" id="17298393"/>
<gene>
    <name evidence="2" type="ORF">GUITHDRAFT_112134</name>
</gene>
<feature type="compositionally biased region" description="Polar residues" evidence="1">
    <location>
        <begin position="739"/>
        <end position="751"/>
    </location>
</feature>
<evidence type="ECO:0000313" key="4">
    <source>
        <dbReference type="Proteomes" id="UP000011087"/>
    </source>
</evidence>
<name>L1IZL7_GUITC</name>
<evidence type="ECO:0000313" key="2">
    <source>
        <dbReference type="EMBL" id="EKX41718.1"/>
    </source>
</evidence>
<sequence>MCVLLAVYHVRYPSTPQILHSVASPSRPIGQPARVEYVKGDRDKPVGTLGSSKERKFLNDFVAGARRKAKMMEAEKELDRYSLMAEEAVSNLRGKQAPAGSEGPAADGSSVAKKLLSKTKDEIRTIESDFEKSIARHAGSERKSSESHAVQPPKQQLEKLLMMDKLALSDEIHIKMPQSSQGDPLREQWTDEGWKSASSSRQPRGSRMGAVRKLPQQALHQGMIENSVGESRRAPMKEGNFNVPYAPIGGYQGAMGLGGNFHTSGDSPALSLNEEGGAGWVPYVDDEGRDKYYTQDVIGAGTSHYNVLNSRTPLLDQGVRGESDLSSGMSEEGDKGLLDQNDHFIDYVDNEGREKKFRELGVVTSVHRGKTVSCLKNCDEERNTTLTPVGTFEAAPSSDDWPQMTSRSVKAESESDTDDMDSEAPATEVEAETNKLGRDLADLRRTAQVKADDEHEEQLSKLDDSHASALEALDLAKKVADDQVEEIDLKHSIKDLQWQLNASSEALDYAQKDDFSYVGKIPPGGQEGNLERLYKDEDPLLLASIRRGDFVRAGPNGEVEPYVDSQGNEISDENLEKLKKKTGDDLEHLDSRAKDLFDALPLVDSHMLGDDKETPTWGFKDMMKAGKEDPVPNEKLDRLCLLCESLSDDGKLESVPICQGLSCVTGAWQDSIDNHPYDEHVLQVALHPPTKELRKLGVLDRAEHPEAYKEYPEEKIRAGLIAYYDSTHKKPRGQEDSMAGQTTSLAQNFPQKQKRRMSKGQVRALACDYLSSSPSRGHVEELQRLFLRKFGEGLKCTGEERGRAHQQVKQNLAMKPEEEAKKDQEEEKLEEEQKEEEQKEEEQKEEEQKEEEEEEEEEERTVYLYVGRDARAAFQYKSINKEAIRAVVWAKDCSVLMFPPFFSFPDFHEYAKRDIRNFVRKGGKHHGTVLFVGGGLEVSVINHIFGFEIHPKYVAGPYYKNKRYVKEGESFSELPDLVPEVGNVYGMWMPSLPPNSRSFYDSFGVSVACCIRYDLGRICFLAQDFLDVLKDEVGPWAALLAAILDYS</sequence>
<feature type="region of interest" description="Disordered" evidence="1">
    <location>
        <begin position="798"/>
        <end position="860"/>
    </location>
</feature>
<dbReference type="AlphaFoldDB" id="L1IZL7"/>
<dbReference type="PaxDb" id="55529-EKX41718"/>
<feature type="compositionally biased region" description="Acidic residues" evidence="1">
    <location>
        <begin position="826"/>
        <end position="859"/>
    </location>
</feature>
<feature type="compositionally biased region" description="Basic and acidic residues" evidence="1">
    <location>
        <begin position="815"/>
        <end position="825"/>
    </location>
</feature>
<protein>
    <submittedName>
        <fullName evidence="2 3">Uncharacterized protein</fullName>
    </submittedName>
</protein>
<reference evidence="3" key="3">
    <citation type="submission" date="2016-03" db="UniProtKB">
        <authorList>
            <consortium name="EnsemblProtists"/>
        </authorList>
    </citation>
    <scope>IDENTIFICATION</scope>
</reference>
<feature type="compositionally biased region" description="Basic and acidic residues" evidence="1">
    <location>
        <begin position="184"/>
        <end position="194"/>
    </location>
</feature>
<dbReference type="KEGG" id="gtt:GUITHDRAFT_112134"/>